<keyword evidence="5 7" id="KW-0012">Acyltransferase</keyword>
<keyword evidence="2" id="KW-0444">Lipid biosynthesis</keyword>
<comment type="caution">
    <text evidence="7">The sequence shown here is derived from an EMBL/GenBank/DDBJ whole genome shotgun (WGS) entry which is preliminary data.</text>
</comment>
<dbReference type="Proteomes" id="UP000540787">
    <property type="component" value="Unassembled WGS sequence"/>
</dbReference>
<dbReference type="PANTHER" id="PTHR10434">
    <property type="entry name" value="1-ACYL-SN-GLYCEROL-3-PHOSPHATE ACYLTRANSFERASE"/>
    <property type="match status" value="1"/>
</dbReference>
<dbReference type="EC" id="2.3.1.51" evidence="7"/>
<evidence type="ECO:0000313" key="7">
    <source>
        <dbReference type="EMBL" id="MBB6135674.1"/>
    </source>
</evidence>
<dbReference type="SMART" id="SM00563">
    <property type="entry name" value="PlsC"/>
    <property type="match status" value="1"/>
</dbReference>
<evidence type="ECO:0000256" key="4">
    <source>
        <dbReference type="ARBA" id="ARBA00023098"/>
    </source>
</evidence>
<evidence type="ECO:0000256" key="1">
    <source>
        <dbReference type="ARBA" id="ARBA00005189"/>
    </source>
</evidence>
<evidence type="ECO:0000256" key="5">
    <source>
        <dbReference type="ARBA" id="ARBA00023315"/>
    </source>
</evidence>
<evidence type="ECO:0000256" key="2">
    <source>
        <dbReference type="ARBA" id="ARBA00022516"/>
    </source>
</evidence>
<evidence type="ECO:0000256" key="3">
    <source>
        <dbReference type="ARBA" id="ARBA00022679"/>
    </source>
</evidence>
<reference evidence="7 8" key="1">
    <citation type="submission" date="2020-08" db="EMBL/GenBank/DDBJ databases">
        <title>The Agave Microbiome: Exploring the role of microbial communities in plant adaptations to desert environments.</title>
        <authorList>
            <person name="Partida-Martinez L.P."/>
        </authorList>
    </citation>
    <scope>NUCLEOTIDE SEQUENCE [LARGE SCALE GENOMIC DNA]</scope>
    <source>
        <strain evidence="7 8">AT3.2</strain>
    </source>
</reference>
<comment type="pathway">
    <text evidence="1">Lipid metabolism.</text>
</comment>
<dbReference type="CDD" id="cd07989">
    <property type="entry name" value="LPLAT_AGPAT-like"/>
    <property type="match status" value="1"/>
</dbReference>
<keyword evidence="3 7" id="KW-0808">Transferase</keyword>
<gene>
    <name evidence="7" type="ORF">HD842_003841</name>
</gene>
<keyword evidence="4" id="KW-0443">Lipid metabolism</keyword>
<dbReference type="AlphaFoldDB" id="A0A7X0CG61"/>
<dbReference type="GO" id="GO:0006654">
    <property type="term" value="P:phosphatidic acid biosynthetic process"/>
    <property type="evidence" value="ECO:0007669"/>
    <property type="project" value="TreeGrafter"/>
</dbReference>
<name>A0A7X0CG61_9BURK</name>
<accession>A0A7X0CG61</accession>
<feature type="domain" description="Phospholipid/glycerol acyltransferase" evidence="6">
    <location>
        <begin position="81"/>
        <end position="193"/>
    </location>
</feature>
<dbReference type="GO" id="GO:0003841">
    <property type="term" value="F:1-acylglycerol-3-phosphate O-acyltransferase activity"/>
    <property type="evidence" value="ECO:0007669"/>
    <property type="project" value="UniProtKB-EC"/>
</dbReference>
<dbReference type="Pfam" id="PF01553">
    <property type="entry name" value="Acyltransferase"/>
    <property type="match status" value="1"/>
</dbReference>
<dbReference type="EMBL" id="JACHBX010000004">
    <property type="protein sequence ID" value="MBB6135674.1"/>
    <property type="molecule type" value="Genomic_DNA"/>
</dbReference>
<proteinExistence type="predicted"/>
<dbReference type="InterPro" id="IPR002123">
    <property type="entry name" value="Plipid/glycerol_acylTrfase"/>
</dbReference>
<keyword evidence="8" id="KW-1185">Reference proteome</keyword>
<dbReference type="SUPFAM" id="SSF69593">
    <property type="entry name" value="Glycerol-3-phosphate (1)-acyltransferase"/>
    <property type="match status" value="1"/>
</dbReference>
<dbReference type="PANTHER" id="PTHR10434:SF64">
    <property type="entry name" value="1-ACYL-SN-GLYCEROL-3-PHOSPHATE ACYLTRANSFERASE-RELATED"/>
    <property type="match status" value="1"/>
</dbReference>
<sequence length="262" mass="28157">MRASPGARAFTAPTTLNIRLAWRLARVTVHLCEGLATCALVFPFASPSQRARLTRGWSARLLRLCRVQVAPALGVPALAHALVVANHVSWLDIFVINALSPCRFVAKAEIREWPVMGRLAAGAGTVFIARGNRRELRHVFKGLVDVLQKGERVALFPEGTTGLQGQVLPFHANLFEAAVDAGVPVQPYALAYVGADGAHHPSIEYIGETTFVDSLFRILQGPPVTARLTCLAPLESLGAHRRELAQASQEAVANAVATAVPR</sequence>
<organism evidence="7 8">
    <name type="scientific">Massilia aurea</name>
    <dbReference type="NCBI Taxonomy" id="373040"/>
    <lineage>
        <taxon>Bacteria</taxon>
        <taxon>Pseudomonadati</taxon>
        <taxon>Pseudomonadota</taxon>
        <taxon>Betaproteobacteria</taxon>
        <taxon>Burkholderiales</taxon>
        <taxon>Oxalobacteraceae</taxon>
        <taxon>Telluria group</taxon>
        <taxon>Massilia</taxon>
    </lineage>
</organism>
<evidence type="ECO:0000313" key="8">
    <source>
        <dbReference type="Proteomes" id="UP000540787"/>
    </source>
</evidence>
<evidence type="ECO:0000259" key="6">
    <source>
        <dbReference type="SMART" id="SM00563"/>
    </source>
</evidence>
<protein>
    <submittedName>
        <fullName evidence="7">1-acyl-sn-glycerol-3-phosphate acyltransferase</fullName>
        <ecNumber evidence="7">2.3.1.51</ecNumber>
    </submittedName>
</protein>